<feature type="domain" description="Type I restriction modification DNA specificity" evidence="4">
    <location>
        <begin position="239"/>
        <end position="381"/>
    </location>
</feature>
<keyword evidence="3" id="KW-0238">DNA-binding</keyword>
<dbReference type="Proteomes" id="UP000002432">
    <property type="component" value="Chromosome"/>
</dbReference>
<evidence type="ECO:0000313" key="6">
    <source>
        <dbReference type="Proteomes" id="UP000002432"/>
    </source>
</evidence>
<dbReference type="GO" id="GO:0003677">
    <property type="term" value="F:DNA binding"/>
    <property type="evidence" value="ECO:0007669"/>
    <property type="project" value="UniProtKB-KW"/>
</dbReference>
<gene>
    <name evidence="5" type="ordered locus">Acid345_3757</name>
</gene>
<dbReference type="RefSeq" id="WP_011524556.1">
    <property type="nucleotide sequence ID" value="NC_008009.1"/>
</dbReference>
<comment type="similarity">
    <text evidence="1">Belongs to the type-I restriction system S methylase family.</text>
</comment>
<dbReference type="Gene3D" id="3.90.220.20">
    <property type="entry name" value="DNA methylase specificity domains"/>
    <property type="match status" value="2"/>
</dbReference>
<evidence type="ECO:0000313" key="5">
    <source>
        <dbReference type="EMBL" id="ABF42757.1"/>
    </source>
</evidence>
<accession>Q1IK43</accession>
<evidence type="ECO:0000256" key="3">
    <source>
        <dbReference type="ARBA" id="ARBA00023125"/>
    </source>
</evidence>
<dbReference type="PANTHER" id="PTHR30408">
    <property type="entry name" value="TYPE-1 RESTRICTION ENZYME ECOKI SPECIFICITY PROTEIN"/>
    <property type="match status" value="1"/>
</dbReference>
<keyword evidence="2" id="KW-0680">Restriction system</keyword>
<keyword evidence="6" id="KW-1185">Reference proteome</keyword>
<dbReference type="eggNOG" id="COG0732">
    <property type="taxonomic scope" value="Bacteria"/>
</dbReference>
<dbReference type="InterPro" id="IPR000055">
    <property type="entry name" value="Restrct_endonuc_typeI_TRD"/>
</dbReference>
<protein>
    <submittedName>
        <fullName evidence="5">Restriction modification system S subunit</fullName>
    </submittedName>
</protein>
<dbReference type="InterPro" id="IPR044946">
    <property type="entry name" value="Restrct_endonuc_typeI_TRD_sf"/>
</dbReference>
<dbReference type="SUPFAM" id="SSF116734">
    <property type="entry name" value="DNA methylase specificity domain"/>
    <property type="match status" value="2"/>
</dbReference>
<dbReference type="GO" id="GO:0009307">
    <property type="term" value="P:DNA restriction-modification system"/>
    <property type="evidence" value="ECO:0007669"/>
    <property type="project" value="UniProtKB-KW"/>
</dbReference>
<dbReference type="EMBL" id="CP000360">
    <property type="protein sequence ID" value="ABF42757.1"/>
    <property type="molecule type" value="Genomic_DNA"/>
</dbReference>
<dbReference type="InterPro" id="IPR052021">
    <property type="entry name" value="Type-I_RS_S_subunit"/>
</dbReference>
<evidence type="ECO:0000256" key="1">
    <source>
        <dbReference type="ARBA" id="ARBA00010923"/>
    </source>
</evidence>
<dbReference type="EnsemblBacteria" id="ABF42757">
    <property type="protein sequence ID" value="ABF42757"/>
    <property type="gene ID" value="Acid345_3757"/>
</dbReference>
<reference evidence="5 6" key="1">
    <citation type="journal article" date="2009" name="Appl. Environ. Microbiol.">
        <title>Three genomes from the phylum Acidobacteria provide insight into the lifestyles of these microorganisms in soils.</title>
        <authorList>
            <person name="Ward N.L."/>
            <person name="Challacombe J.F."/>
            <person name="Janssen P.H."/>
            <person name="Henrissat B."/>
            <person name="Coutinho P.M."/>
            <person name="Wu M."/>
            <person name="Xie G."/>
            <person name="Haft D.H."/>
            <person name="Sait M."/>
            <person name="Badger J."/>
            <person name="Barabote R.D."/>
            <person name="Bradley B."/>
            <person name="Brettin T.S."/>
            <person name="Brinkac L.M."/>
            <person name="Bruce D."/>
            <person name="Creasy T."/>
            <person name="Daugherty S.C."/>
            <person name="Davidsen T.M."/>
            <person name="DeBoy R.T."/>
            <person name="Detter J.C."/>
            <person name="Dodson R.J."/>
            <person name="Durkin A.S."/>
            <person name="Ganapathy A."/>
            <person name="Gwinn-Giglio M."/>
            <person name="Han C.S."/>
            <person name="Khouri H."/>
            <person name="Kiss H."/>
            <person name="Kothari S.P."/>
            <person name="Madupu R."/>
            <person name="Nelson K.E."/>
            <person name="Nelson W.C."/>
            <person name="Paulsen I."/>
            <person name="Penn K."/>
            <person name="Ren Q."/>
            <person name="Rosovitz M.J."/>
            <person name="Selengut J.D."/>
            <person name="Shrivastava S."/>
            <person name="Sullivan S.A."/>
            <person name="Tapia R."/>
            <person name="Thompson L.S."/>
            <person name="Watkins K.L."/>
            <person name="Yang Q."/>
            <person name="Yu C."/>
            <person name="Zafar N."/>
            <person name="Zhou L."/>
            <person name="Kuske C.R."/>
        </authorList>
    </citation>
    <scope>NUCLEOTIDE SEQUENCE [LARGE SCALE GENOMIC DNA]</scope>
    <source>
        <strain evidence="5 6">Ellin345</strain>
    </source>
</reference>
<sequence>MNWPKSTVMELQRDGVLLVEDGNHGESRPRPDEFVKRGVAFIRAADMDASDVLFDTASRINDVARKRITKGIGAPGDILLSHKGTVGKVALVPDDAPPFVCSPQTTFWRTLKGDRLDRRYLHAYLRSPYFHQQLASRAGETDMAPYVSLTSQRGLHVLMPDIDIQRRIGSIVGALDAKISVERKIKGTLADIARALFQSWFVDFDPVRAKSLGSSSSLPASLESLFPDTFEESELGQIPSGWTVGSLDQIAHFLNGLALQRFPPNENGSLPVIKIAQLKAGNTEGADLASPNLDPGYIVQDGDVLFSWSGSLECVVWSGGKGALNQHLFKVTSKDYPKWFFYLWIHRHLDEFRRIAAAKATTMGHIQRYHLSEAKILLPHKKLLDAADRIIGPLIESINVRAVQSKILGRIRDLLLPKLISGELAIEDDAEFGVVK</sequence>
<dbReference type="HOGENOM" id="CLU_021095_2_3_0"/>
<evidence type="ECO:0000259" key="4">
    <source>
        <dbReference type="Pfam" id="PF01420"/>
    </source>
</evidence>
<name>Q1IK43_KORVE</name>
<dbReference type="AlphaFoldDB" id="Q1IK43"/>
<dbReference type="KEGG" id="aba:Acid345_3757"/>
<dbReference type="Pfam" id="PF01420">
    <property type="entry name" value="Methylase_S"/>
    <property type="match status" value="1"/>
</dbReference>
<organism evidence="5 6">
    <name type="scientific">Koribacter versatilis (strain Ellin345)</name>
    <dbReference type="NCBI Taxonomy" id="204669"/>
    <lineage>
        <taxon>Bacteria</taxon>
        <taxon>Pseudomonadati</taxon>
        <taxon>Acidobacteriota</taxon>
        <taxon>Terriglobia</taxon>
        <taxon>Terriglobales</taxon>
        <taxon>Candidatus Korobacteraceae</taxon>
        <taxon>Candidatus Korobacter</taxon>
    </lineage>
</organism>
<dbReference type="STRING" id="204669.Acid345_3757"/>
<proteinExistence type="inferred from homology"/>
<evidence type="ECO:0000256" key="2">
    <source>
        <dbReference type="ARBA" id="ARBA00022747"/>
    </source>
</evidence>
<dbReference type="PANTHER" id="PTHR30408:SF13">
    <property type="entry name" value="TYPE I RESTRICTION ENZYME HINDI SPECIFICITY SUBUNIT"/>
    <property type="match status" value="1"/>
</dbReference>
<dbReference type="REBASE" id="12732">
    <property type="entry name" value="S.KveORF3758P"/>
</dbReference>